<dbReference type="EMBL" id="JAEKNQ010000019">
    <property type="protein sequence ID" value="MBJ7602382.1"/>
    <property type="molecule type" value="Genomic_DNA"/>
</dbReference>
<dbReference type="PANTHER" id="PTHR46623:SF6">
    <property type="entry name" value="ALPHA_BETA-HYDROLASES SUPERFAMILY PROTEIN"/>
    <property type="match status" value="1"/>
</dbReference>
<evidence type="ECO:0000313" key="2">
    <source>
        <dbReference type="EMBL" id="MBJ7602382.1"/>
    </source>
</evidence>
<evidence type="ECO:0000313" key="3">
    <source>
        <dbReference type="Proteomes" id="UP000620075"/>
    </source>
</evidence>
<dbReference type="InterPro" id="IPR002925">
    <property type="entry name" value="Dienelactn_hydro"/>
</dbReference>
<organism evidence="2 3">
    <name type="scientific">Candidatus Dormiibacter inghamiae</name>
    <dbReference type="NCBI Taxonomy" id="3127013"/>
    <lineage>
        <taxon>Bacteria</taxon>
        <taxon>Bacillati</taxon>
        <taxon>Candidatus Dormiibacterota</taxon>
        <taxon>Candidatus Dormibacteria</taxon>
        <taxon>Candidatus Dormibacterales</taxon>
        <taxon>Candidatus Dormibacteraceae</taxon>
        <taxon>Candidatus Dormiibacter</taxon>
    </lineage>
</organism>
<proteinExistence type="predicted"/>
<dbReference type="Pfam" id="PF01738">
    <property type="entry name" value="DLH"/>
    <property type="match status" value="1"/>
</dbReference>
<dbReference type="SUPFAM" id="SSF53474">
    <property type="entry name" value="alpha/beta-Hydrolases"/>
    <property type="match status" value="1"/>
</dbReference>
<dbReference type="Gene3D" id="3.40.50.1820">
    <property type="entry name" value="alpha/beta hydrolase"/>
    <property type="match status" value="1"/>
</dbReference>
<sequence length="202" mass="21771">MSEIALFHSVLGVRPGVQEAARRLRAAGHRVRVVDQYEGRVFADYAVAGEYAEGLGYPLLMERAQEAVADLPDGFLAAGFSNGAGMAEFVALRRRLSGVLMLSGALPLEMLGADAWPPGTPAQIHYTREDPLRRQEGIDTLAATIRAAGASLQMFDYPGSGHLFTDPSLPEEYDADAAELLWRRVLDFCANPPTIATAPSRG</sequence>
<dbReference type="InterPro" id="IPR051049">
    <property type="entry name" value="Dienelactone_hydrolase-like"/>
</dbReference>
<dbReference type="AlphaFoldDB" id="A0A934K8E6"/>
<feature type="domain" description="Dienelactone hydrolase" evidence="1">
    <location>
        <begin position="5"/>
        <end position="189"/>
    </location>
</feature>
<dbReference type="GO" id="GO:0016787">
    <property type="term" value="F:hydrolase activity"/>
    <property type="evidence" value="ECO:0007669"/>
    <property type="project" value="UniProtKB-KW"/>
</dbReference>
<comment type="caution">
    <text evidence="2">The sequence shown here is derived from an EMBL/GenBank/DDBJ whole genome shotgun (WGS) entry which is preliminary data.</text>
</comment>
<dbReference type="RefSeq" id="WP_338176861.1">
    <property type="nucleotide sequence ID" value="NZ_JAEKNQ010000019.1"/>
</dbReference>
<accession>A0A934K8E6</accession>
<gene>
    <name evidence="2" type="ORF">JF888_04200</name>
</gene>
<dbReference type="PANTHER" id="PTHR46623">
    <property type="entry name" value="CARBOXYMETHYLENEBUTENOLIDASE-RELATED"/>
    <property type="match status" value="1"/>
</dbReference>
<keyword evidence="2" id="KW-0378">Hydrolase</keyword>
<name>A0A934K8E6_9BACT</name>
<protein>
    <submittedName>
        <fullName evidence="2">Dienelactone hydrolase family protein</fullName>
    </submittedName>
</protein>
<evidence type="ECO:0000259" key="1">
    <source>
        <dbReference type="Pfam" id="PF01738"/>
    </source>
</evidence>
<dbReference type="InterPro" id="IPR029058">
    <property type="entry name" value="AB_hydrolase_fold"/>
</dbReference>
<reference evidence="2 3" key="1">
    <citation type="submission" date="2020-10" db="EMBL/GenBank/DDBJ databases">
        <title>Ca. Dormibacterota MAGs.</title>
        <authorList>
            <person name="Montgomery K."/>
        </authorList>
    </citation>
    <scope>NUCLEOTIDE SEQUENCE [LARGE SCALE GENOMIC DNA]</scope>
    <source>
        <strain evidence="2">SC8811_S16_3</strain>
    </source>
</reference>
<dbReference type="Proteomes" id="UP000620075">
    <property type="component" value="Unassembled WGS sequence"/>
</dbReference>